<gene>
    <name evidence="2" type="ORF">AVDCRST_MAG21-308</name>
</gene>
<dbReference type="AlphaFoldDB" id="A0A6J4MV86"/>
<feature type="compositionally biased region" description="Basic and acidic residues" evidence="1">
    <location>
        <begin position="71"/>
        <end position="82"/>
    </location>
</feature>
<feature type="compositionally biased region" description="Basic residues" evidence="1">
    <location>
        <begin position="26"/>
        <end position="38"/>
    </location>
</feature>
<feature type="compositionally biased region" description="Basic and acidic residues" evidence="1">
    <location>
        <begin position="46"/>
        <end position="64"/>
    </location>
</feature>
<organism evidence="2">
    <name type="scientific">uncultured Nocardioidaceae bacterium</name>
    <dbReference type="NCBI Taxonomy" id="253824"/>
    <lineage>
        <taxon>Bacteria</taxon>
        <taxon>Bacillati</taxon>
        <taxon>Actinomycetota</taxon>
        <taxon>Actinomycetes</taxon>
        <taxon>Propionibacteriales</taxon>
        <taxon>Nocardioidaceae</taxon>
        <taxon>environmental samples</taxon>
    </lineage>
</organism>
<reference evidence="2" key="1">
    <citation type="submission" date="2020-02" db="EMBL/GenBank/DDBJ databases">
        <authorList>
            <person name="Meier V. D."/>
        </authorList>
    </citation>
    <scope>NUCLEOTIDE SEQUENCE</scope>
    <source>
        <strain evidence="2">AVDCRST_MAG21</strain>
    </source>
</reference>
<accession>A0A6J4MV86</accession>
<proteinExistence type="predicted"/>
<keyword evidence="2" id="KW-0689">Ribosomal protein</keyword>
<feature type="compositionally biased region" description="Basic and acidic residues" evidence="1">
    <location>
        <begin position="108"/>
        <end position="138"/>
    </location>
</feature>
<evidence type="ECO:0000313" key="2">
    <source>
        <dbReference type="EMBL" id="CAA9367571.1"/>
    </source>
</evidence>
<name>A0A6J4MV86_9ACTN</name>
<dbReference type="EMBL" id="CADCUL010000049">
    <property type="protein sequence ID" value="CAA9367571.1"/>
    <property type="molecule type" value="Genomic_DNA"/>
</dbReference>
<dbReference type="GO" id="GO:0005840">
    <property type="term" value="C:ribosome"/>
    <property type="evidence" value="ECO:0007669"/>
    <property type="project" value="UniProtKB-KW"/>
</dbReference>
<feature type="compositionally biased region" description="Basic and acidic residues" evidence="1">
    <location>
        <begin position="1"/>
        <end position="10"/>
    </location>
</feature>
<keyword evidence="2" id="KW-0687">Ribonucleoprotein</keyword>
<evidence type="ECO:0000256" key="1">
    <source>
        <dbReference type="SAM" id="MobiDB-lite"/>
    </source>
</evidence>
<feature type="non-terminal residue" evidence="2">
    <location>
        <position position="1"/>
    </location>
</feature>
<feature type="region of interest" description="Disordered" evidence="1">
    <location>
        <begin position="1"/>
        <end position="144"/>
    </location>
</feature>
<sequence length="144" mass="16676">APKEEEDRRQRQSAASGRRSNPCSARRYRPRSARRQHHGVLQGLQRGDRADARQRDPRRDHDLRGPQLHIRHQDAAGRRAHQEGCGAAEGVRRPPPGQGRPDQPGPGARDRHDQAPRPERQRRGPGDEERRRYRPLDGHHRRRL</sequence>
<protein>
    <submittedName>
        <fullName evidence="2">LSU ribosomal protein L11p (L12e)</fullName>
    </submittedName>
</protein>
<feature type="non-terminal residue" evidence="2">
    <location>
        <position position="144"/>
    </location>
</feature>